<dbReference type="PANTHER" id="PTHR35569:SF1">
    <property type="entry name" value="CYANAMIDE HYDRATASE DDI2-RELATED"/>
    <property type="match status" value="1"/>
</dbReference>
<keyword evidence="3" id="KW-1185">Reference proteome</keyword>
<feature type="domain" description="HD/PDEase" evidence="1">
    <location>
        <begin position="22"/>
        <end position="99"/>
    </location>
</feature>
<dbReference type="InterPro" id="IPR003607">
    <property type="entry name" value="HD/PDEase_dom"/>
</dbReference>
<evidence type="ECO:0000313" key="2">
    <source>
        <dbReference type="EMBL" id="MBD3943620.1"/>
    </source>
</evidence>
<protein>
    <submittedName>
        <fullName evidence="2">HD domain-containing protein</fullName>
    </submittedName>
</protein>
<reference evidence="2 3" key="1">
    <citation type="submission" date="2020-09" db="EMBL/GenBank/DDBJ databases">
        <title>Isolation and identification of active actinomycetes.</title>
        <authorList>
            <person name="Li X."/>
        </authorList>
    </citation>
    <scope>NUCLEOTIDE SEQUENCE [LARGE SCALE GENOMIC DNA]</scope>
    <source>
        <strain evidence="2 3">NEAU-LLC</strain>
    </source>
</reference>
<proteinExistence type="predicted"/>
<gene>
    <name evidence="2" type="ORF">IF188_18165</name>
</gene>
<dbReference type="RefSeq" id="WP_191173220.1">
    <property type="nucleotide sequence ID" value="NZ_JACXZS010000014.1"/>
</dbReference>
<dbReference type="SUPFAM" id="SSF109604">
    <property type="entry name" value="HD-domain/PDEase-like"/>
    <property type="match status" value="1"/>
</dbReference>
<dbReference type="PANTHER" id="PTHR35569">
    <property type="entry name" value="CYANAMIDE HYDRATASE DDI2-RELATED"/>
    <property type="match status" value="1"/>
</dbReference>
<name>A0ABR8NSL8_9MICO</name>
<dbReference type="EMBL" id="JACXZS010000014">
    <property type="protein sequence ID" value="MBD3943620.1"/>
    <property type="molecule type" value="Genomic_DNA"/>
</dbReference>
<evidence type="ECO:0000313" key="3">
    <source>
        <dbReference type="Proteomes" id="UP000598426"/>
    </source>
</evidence>
<dbReference type="Proteomes" id="UP000598426">
    <property type="component" value="Unassembled WGS sequence"/>
</dbReference>
<dbReference type="SMART" id="SM00471">
    <property type="entry name" value="HDc"/>
    <property type="match status" value="1"/>
</dbReference>
<accession>A0ABR8NSL8</accession>
<dbReference type="Pfam" id="PF01966">
    <property type="entry name" value="HD"/>
    <property type="match status" value="1"/>
</dbReference>
<dbReference type="InterPro" id="IPR006674">
    <property type="entry name" value="HD_domain"/>
</dbReference>
<dbReference type="CDD" id="cd00077">
    <property type="entry name" value="HDc"/>
    <property type="match status" value="1"/>
</dbReference>
<evidence type="ECO:0000259" key="1">
    <source>
        <dbReference type="SMART" id="SM00471"/>
    </source>
</evidence>
<sequence>MTTSILPTGPLADVVFSALEPLPEPLRNHSLRTFVFAELIADETEPGGCDRQLLFAATAMHDLGLGPDAEGRQRFEVEGADLAVSRLAAHGFDARQTGEVWEAIALHTSGGIAERRGPIARLTRAGVLADLGRHPLISAGRAAAVHDQFPRLNAVRSIVDAAVAHAERSPSAGAPYTLAGELARERLDGGLTRIEAGSAHAPWCD</sequence>
<comment type="caution">
    <text evidence="2">The sequence shown here is derived from an EMBL/GenBank/DDBJ whole genome shotgun (WGS) entry which is preliminary data.</text>
</comment>
<dbReference type="Gene3D" id="1.10.3210.10">
    <property type="entry name" value="Hypothetical protein af1432"/>
    <property type="match status" value="1"/>
</dbReference>
<organism evidence="2 3">
    <name type="scientific">Microbacterium helvum</name>
    <dbReference type="NCBI Taxonomy" id="2773713"/>
    <lineage>
        <taxon>Bacteria</taxon>
        <taxon>Bacillati</taxon>
        <taxon>Actinomycetota</taxon>
        <taxon>Actinomycetes</taxon>
        <taxon>Micrococcales</taxon>
        <taxon>Microbacteriaceae</taxon>
        <taxon>Microbacterium</taxon>
    </lineage>
</organism>